<dbReference type="RefSeq" id="WP_380621726.1">
    <property type="nucleotide sequence ID" value="NZ_JBHSDK010000015.1"/>
</dbReference>
<organism evidence="1 2">
    <name type="scientific">Salininema proteolyticum</name>
    <dbReference type="NCBI Taxonomy" id="1607685"/>
    <lineage>
        <taxon>Bacteria</taxon>
        <taxon>Bacillati</taxon>
        <taxon>Actinomycetota</taxon>
        <taxon>Actinomycetes</taxon>
        <taxon>Glycomycetales</taxon>
        <taxon>Glycomycetaceae</taxon>
        <taxon>Salininema</taxon>
    </lineage>
</organism>
<dbReference type="CDD" id="cd01029">
    <property type="entry name" value="TOPRIM_primases"/>
    <property type="match status" value="1"/>
</dbReference>
<protein>
    <submittedName>
        <fullName evidence="1">Topoisomerase</fullName>
    </submittedName>
</protein>
<dbReference type="Proteomes" id="UP001595823">
    <property type="component" value="Unassembled WGS sequence"/>
</dbReference>
<accession>A0ABV8TYV4</accession>
<evidence type="ECO:0000313" key="2">
    <source>
        <dbReference type="Proteomes" id="UP001595823"/>
    </source>
</evidence>
<dbReference type="SUPFAM" id="SSF56731">
    <property type="entry name" value="DNA primase core"/>
    <property type="match status" value="1"/>
</dbReference>
<reference evidence="2" key="1">
    <citation type="journal article" date="2019" name="Int. J. Syst. Evol. Microbiol.">
        <title>The Global Catalogue of Microorganisms (GCM) 10K type strain sequencing project: providing services to taxonomists for standard genome sequencing and annotation.</title>
        <authorList>
            <consortium name="The Broad Institute Genomics Platform"/>
            <consortium name="The Broad Institute Genome Sequencing Center for Infectious Disease"/>
            <person name="Wu L."/>
            <person name="Ma J."/>
        </authorList>
    </citation>
    <scope>NUCLEOTIDE SEQUENCE [LARGE SCALE GENOMIC DNA]</scope>
    <source>
        <strain evidence="2">IBRC-M 10908</strain>
    </source>
</reference>
<proteinExistence type="predicted"/>
<dbReference type="Gene3D" id="3.40.1360.10">
    <property type="match status" value="1"/>
</dbReference>
<evidence type="ECO:0000313" key="1">
    <source>
        <dbReference type="EMBL" id="MFC4336001.1"/>
    </source>
</evidence>
<name>A0ABV8TYV4_9ACTN</name>
<gene>
    <name evidence="1" type="ORF">ACFPET_12375</name>
</gene>
<dbReference type="InterPro" id="IPR034154">
    <property type="entry name" value="TOPRIM_DnaG/twinkle"/>
</dbReference>
<comment type="caution">
    <text evidence="1">The sequence shown here is derived from an EMBL/GenBank/DDBJ whole genome shotgun (WGS) entry which is preliminary data.</text>
</comment>
<dbReference type="EMBL" id="JBHSDK010000015">
    <property type="protein sequence ID" value="MFC4336001.1"/>
    <property type="molecule type" value="Genomic_DNA"/>
</dbReference>
<keyword evidence="2" id="KW-1185">Reference proteome</keyword>
<sequence length="216" mass="23419">MTHEALRPLPDSSRKMLREATEAYAGQLTPAVRGYLAGRGLDEKTVRAAALGYVGNPLPGFEHVRGRLAIPYRNQAGVVGMRFRCLHAHDCRAAGHGKYMALPGMQGRLYMASGFRFDQPEAHVPEGELDALVLASLGLNVAGVPGANAWRPHYGRLLAGFPKVYTWGDPDTAGQKFNAAITKDLRAAEPVPLEAGDVTETWQQHGPDKLTSLIPR</sequence>